<name>A0ACA9P1Z1_9GLOM</name>
<dbReference type="EMBL" id="CAJVPW010020219">
    <property type="protein sequence ID" value="CAG8688242.1"/>
    <property type="molecule type" value="Genomic_DNA"/>
</dbReference>
<comment type="caution">
    <text evidence="1">The sequence shown here is derived from an EMBL/GenBank/DDBJ whole genome shotgun (WGS) entry which is preliminary data.</text>
</comment>
<evidence type="ECO:0000313" key="1">
    <source>
        <dbReference type="EMBL" id="CAG8688242.1"/>
    </source>
</evidence>
<gene>
    <name evidence="1" type="ORF">SPELUC_LOCUS10610</name>
</gene>
<proteinExistence type="predicted"/>
<keyword evidence="2" id="KW-1185">Reference proteome</keyword>
<feature type="non-terminal residue" evidence="1">
    <location>
        <position position="97"/>
    </location>
</feature>
<reference evidence="1" key="1">
    <citation type="submission" date="2021-06" db="EMBL/GenBank/DDBJ databases">
        <authorList>
            <person name="Kallberg Y."/>
            <person name="Tangrot J."/>
            <person name="Rosling A."/>
        </authorList>
    </citation>
    <scope>NUCLEOTIDE SEQUENCE</scope>
    <source>
        <strain evidence="1">28 12/20/2015</strain>
    </source>
</reference>
<organism evidence="1 2">
    <name type="scientific">Cetraspora pellucida</name>
    <dbReference type="NCBI Taxonomy" id="1433469"/>
    <lineage>
        <taxon>Eukaryota</taxon>
        <taxon>Fungi</taxon>
        <taxon>Fungi incertae sedis</taxon>
        <taxon>Mucoromycota</taxon>
        <taxon>Glomeromycotina</taxon>
        <taxon>Glomeromycetes</taxon>
        <taxon>Diversisporales</taxon>
        <taxon>Gigasporaceae</taxon>
        <taxon>Cetraspora</taxon>
    </lineage>
</organism>
<accession>A0ACA9P1Z1</accession>
<evidence type="ECO:0000313" key="2">
    <source>
        <dbReference type="Proteomes" id="UP000789366"/>
    </source>
</evidence>
<sequence length="97" mass="11191">MTTPTPMGGDGFVMLEKDRNQTYDLPAEIPGVDNLPFFKQEDIQHFGKLLEDKDESELSVDALKERNIMRLLLKIKKGTLPLRKTELRQITDKARDF</sequence>
<protein>
    <submittedName>
        <fullName evidence="1">17377_t:CDS:1</fullName>
    </submittedName>
</protein>
<dbReference type="Proteomes" id="UP000789366">
    <property type="component" value="Unassembled WGS sequence"/>
</dbReference>